<evidence type="ECO:0000256" key="1">
    <source>
        <dbReference type="ARBA" id="ARBA00022527"/>
    </source>
</evidence>
<dbReference type="CDD" id="cd16936">
    <property type="entry name" value="HATPase_RsbW-like"/>
    <property type="match status" value="1"/>
</dbReference>
<keyword evidence="3" id="KW-0808">Transferase</keyword>
<dbReference type="Proteomes" id="UP000238312">
    <property type="component" value="Unassembled WGS sequence"/>
</dbReference>
<comment type="caution">
    <text evidence="3">The sequence shown here is derived from an EMBL/GenBank/DDBJ whole genome shotgun (WGS) entry which is preliminary data.</text>
</comment>
<dbReference type="Pfam" id="PF13581">
    <property type="entry name" value="HATPase_c_2"/>
    <property type="match status" value="1"/>
</dbReference>
<evidence type="ECO:0000259" key="2">
    <source>
        <dbReference type="Pfam" id="PF13581"/>
    </source>
</evidence>
<keyword evidence="4" id="KW-1185">Reference proteome</keyword>
<evidence type="ECO:0000313" key="4">
    <source>
        <dbReference type="Proteomes" id="UP000238312"/>
    </source>
</evidence>
<dbReference type="AlphaFoldDB" id="A0A2T0LK43"/>
<dbReference type="InterPro" id="IPR050267">
    <property type="entry name" value="Anti-sigma-factor_SerPK"/>
</dbReference>
<gene>
    <name evidence="3" type="ORF">B0I32_15910</name>
</gene>
<dbReference type="InterPro" id="IPR036890">
    <property type="entry name" value="HATPase_C_sf"/>
</dbReference>
<dbReference type="PANTHER" id="PTHR35526:SF3">
    <property type="entry name" value="ANTI-SIGMA-F FACTOR RSBW"/>
    <property type="match status" value="1"/>
</dbReference>
<organism evidence="3 4">
    <name type="scientific">Nonomuraea fuscirosea</name>
    <dbReference type="NCBI Taxonomy" id="1291556"/>
    <lineage>
        <taxon>Bacteria</taxon>
        <taxon>Bacillati</taxon>
        <taxon>Actinomycetota</taxon>
        <taxon>Actinomycetes</taxon>
        <taxon>Streptosporangiales</taxon>
        <taxon>Streptosporangiaceae</taxon>
        <taxon>Nonomuraea</taxon>
    </lineage>
</organism>
<dbReference type="PANTHER" id="PTHR35526">
    <property type="entry name" value="ANTI-SIGMA-F FACTOR RSBW-RELATED"/>
    <property type="match status" value="1"/>
</dbReference>
<proteinExistence type="predicted"/>
<accession>A0A2T0LK43</accession>
<dbReference type="SUPFAM" id="SSF55874">
    <property type="entry name" value="ATPase domain of HSP90 chaperone/DNA topoisomerase II/histidine kinase"/>
    <property type="match status" value="1"/>
</dbReference>
<reference evidence="3 4" key="1">
    <citation type="submission" date="2018-03" db="EMBL/GenBank/DDBJ databases">
        <title>Genomic Encyclopedia of Type Strains, Phase III (KMG-III): the genomes of soil and plant-associated and newly described type strains.</title>
        <authorList>
            <person name="Whitman W."/>
        </authorList>
    </citation>
    <scope>NUCLEOTIDE SEQUENCE [LARGE SCALE GENOMIC DNA]</scope>
    <source>
        <strain evidence="3 4">CGMCC 4.7104</strain>
    </source>
</reference>
<dbReference type="GO" id="GO:0004674">
    <property type="term" value="F:protein serine/threonine kinase activity"/>
    <property type="evidence" value="ECO:0007669"/>
    <property type="project" value="UniProtKB-KW"/>
</dbReference>
<dbReference type="RefSeq" id="WP_181308930.1">
    <property type="nucleotide sequence ID" value="NZ_JBFAIL010000114.1"/>
</dbReference>
<keyword evidence="3" id="KW-0418">Kinase</keyword>
<dbReference type="InterPro" id="IPR003594">
    <property type="entry name" value="HATPase_dom"/>
</dbReference>
<dbReference type="Gene3D" id="3.30.565.10">
    <property type="entry name" value="Histidine kinase-like ATPase, C-terminal domain"/>
    <property type="match status" value="1"/>
</dbReference>
<evidence type="ECO:0000313" key="3">
    <source>
        <dbReference type="EMBL" id="PRX43164.1"/>
    </source>
</evidence>
<name>A0A2T0LK43_9ACTN</name>
<keyword evidence="1" id="KW-0723">Serine/threonine-protein kinase</keyword>
<protein>
    <submittedName>
        <fullName evidence="3">Anti-sigma regulatory factor (Ser/Thr protein kinase)</fullName>
    </submittedName>
</protein>
<dbReference type="EMBL" id="PVNG01000059">
    <property type="protein sequence ID" value="PRX43164.1"/>
    <property type="molecule type" value="Genomic_DNA"/>
</dbReference>
<feature type="domain" description="Histidine kinase/HSP90-like ATPase" evidence="2">
    <location>
        <begin position="56"/>
        <end position="168"/>
    </location>
</feature>
<sequence length="181" mass="19756">MPADTCLSIETRPLPAVPPLSTRHGNGQSWWRRLTALAGNLPRRGDGSRRSSWTFAPALSSVPKARHQAGTTVRRWGLPNETATTELLVTEAVTNALEQSPEPINLTLTLADGLLRGAVEDHATQRALPEQPHLPDPTEESGRGLFLLDALACCWGVEYTATGKIVWFELPCRPSQRSDTT</sequence>